<sequence>MFYQKNLPLRERVLRVLAGSIAIAITLSLSLSGWLSALLIASAGAFLFFGFIGFCPMCALAGRKPVAQK</sequence>
<reference evidence="3 4" key="1">
    <citation type="submission" date="2023-01" db="EMBL/GenBank/DDBJ databases">
        <title>Novel species of the genus Vogesella isolated from rivers.</title>
        <authorList>
            <person name="Lu H."/>
        </authorList>
    </citation>
    <scope>NUCLEOTIDE SEQUENCE [LARGE SCALE GENOMIC DNA]</scope>
    <source>
        <strain evidence="3 4">LYT5W</strain>
    </source>
</reference>
<keyword evidence="1" id="KW-1133">Transmembrane helix</keyword>
<name>A0ABT5ISG2_9NEIS</name>
<dbReference type="Proteomes" id="UP001222030">
    <property type="component" value="Unassembled WGS sequence"/>
</dbReference>
<dbReference type="RefSeq" id="WP_272773287.1">
    <property type="nucleotide sequence ID" value="NZ_JAQQLE010000016.1"/>
</dbReference>
<proteinExistence type="predicted"/>
<accession>A0ABT5ISG2</accession>
<dbReference type="Gene3D" id="6.10.140.1340">
    <property type="match status" value="1"/>
</dbReference>
<organism evidence="3 4">
    <name type="scientific">Vogesella margarita</name>
    <dbReference type="NCBI Taxonomy" id="2984199"/>
    <lineage>
        <taxon>Bacteria</taxon>
        <taxon>Pseudomonadati</taxon>
        <taxon>Pseudomonadota</taxon>
        <taxon>Betaproteobacteria</taxon>
        <taxon>Neisseriales</taxon>
        <taxon>Chromobacteriaceae</taxon>
        <taxon>Vogesella</taxon>
    </lineage>
</organism>
<feature type="transmembrane region" description="Helical" evidence="1">
    <location>
        <begin position="37"/>
        <end position="61"/>
    </location>
</feature>
<feature type="domain" description="Inner membrane protein YgaP-like transmembrane" evidence="2">
    <location>
        <begin position="4"/>
        <end position="66"/>
    </location>
</feature>
<dbReference type="EMBL" id="JAQQLE010000016">
    <property type="protein sequence ID" value="MDC7715500.1"/>
    <property type="molecule type" value="Genomic_DNA"/>
</dbReference>
<feature type="transmembrane region" description="Helical" evidence="1">
    <location>
        <begin position="12"/>
        <end position="31"/>
    </location>
</feature>
<evidence type="ECO:0000256" key="1">
    <source>
        <dbReference type="SAM" id="Phobius"/>
    </source>
</evidence>
<comment type="caution">
    <text evidence="3">The sequence shown here is derived from an EMBL/GenBank/DDBJ whole genome shotgun (WGS) entry which is preliminary data.</text>
</comment>
<evidence type="ECO:0000259" key="2">
    <source>
        <dbReference type="Pfam" id="PF11127"/>
    </source>
</evidence>
<gene>
    <name evidence="3" type="ORF">PQU96_15395</name>
</gene>
<keyword evidence="1" id="KW-0812">Transmembrane</keyword>
<dbReference type="Pfam" id="PF11127">
    <property type="entry name" value="YgaP-like_TM"/>
    <property type="match status" value="1"/>
</dbReference>
<keyword evidence="4" id="KW-1185">Reference proteome</keyword>
<keyword evidence="1" id="KW-0472">Membrane</keyword>
<protein>
    <submittedName>
        <fullName evidence="3">DUF2892 domain-containing protein</fullName>
    </submittedName>
</protein>
<dbReference type="InterPro" id="IPR021309">
    <property type="entry name" value="YgaP-like_TM"/>
</dbReference>
<evidence type="ECO:0000313" key="4">
    <source>
        <dbReference type="Proteomes" id="UP001222030"/>
    </source>
</evidence>
<evidence type="ECO:0000313" key="3">
    <source>
        <dbReference type="EMBL" id="MDC7715500.1"/>
    </source>
</evidence>